<protein>
    <recommendedName>
        <fullName evidence="1">START domain-containing protein</fullName>
    </recommendedName>
</protein>
<dbReference type="OrthoDB" id="193549at2759"/>
<proteinExistence type="predicted"/>
<sequence>MCACFTFLFGNFEAEGDGETDNISGPVLPSRKKPQHLEGLDADEIRFTSLHPSSQDAANTILSPKSAIAALRKIDEQNAADLKKSIQLAKNTRYKCMKQGRHGTKSVRYFEIIVNRAGDPVDFVLYRKLKNYSDDDLRFFKLANLRPRLLNSGRELVIEFLDHSCSPLIVSRLGEGGEKVVLGEPGNKEGANAADGLYRDSQYLEDLLHLLTQGFYKRKSDSEISPAEELIGDLEVTINDALFTSMQNYSDRISSDGTEWSECKHGLDGTRVYECQSYNPTLSRFKSIAHIRATPSQCREAFTNWAIRPGWDASLYRANLLKELDLPYTSGFTGGKLQLLYYSTNKFAGGACAGREFFEVRVLLPPQKDSDTGKVITHQIREDKVEKYKVHVHSRDNKLAARHHEGAVFFKPFNNGKMTQVTMISKIELSGSIFRGSLSKMSEHVWKVASDLKLGLETEGKLYLPEYEQAQAEAEITVGAIRQEALKLTRTLTLSNSVLGFDSEIIKGPPGIGYGLVIEEVSGLVTVKHTIKSSINYKDMLVNGKVINRAHDIEVGDIIVEVEGEPVAGNLDVVVQVLKMCKIGDGVKLGFERLDILDKN</sequence>
<dbReference type="SUPFAM" id="SSF50156">
    <property type="entry name" value="PDZ domain-like"/>
    <property type="match status" value="1"/>
</dbReference>
<dbReference type="InterPro" id="IPR023393">
    <property type="entry name" value="START-like_dom_sf"/>
</dbReference>
<evidence type="ECO:0000259" key="1">
    <source>
        <dbReference type="PROSITE" id="PS50848"/>
    </source>
</evidence>
<feature type="domain" description="START" evidence="1">
    <location>
        <begin position="244"/>
        <end position="431"/>
    </location>
</feature>
<dbReference type="SUPFAM" id="SSF55961">
    <property type="entry name" value="Bet v1-like"/>
    <property type="match status" value="1"/>
</dbReference>
<dbReference type="GO" id="GO:0008289">
    <property type="term" value="F:lipid binding"/>
    <property type="evidence" value="ECO:0007669"/>
    <property type="project" value="InterPro"/>
</dbReference>
<dbReference type="PROSITE" id="PS50848">
    <property type="entry name" value="START"/>
    <property type="match status" value="1"/>
</dbReference>
<gene>
    <name evidence="2" type="ORF">TrLO_g11606</name>
</gene>
<dbReference type="Gene3D" id="3.30.530.20">
    <property type="match status" value="1"/>
</dbReference>
<keyword evidence="3" id="KW-1185">Reference proteome</keyword>
<dbReference type="Proteomes" id="UP001165122">
    <property type="component" value="Unassembled WGS sequence"/>
</dbReference>
<dbReference type="InterPro" id="IPR002913">
    <property type="entry name" value="START_lipid-bd_dom"/>
</dbReference>
<comment type="caution">
    <text evidence="2">The sequence shown here is derived from an EMBL/GenBank/DDBJ whole genome shotgun (WGS) entry which is preliminary data.</text>
</comment>
<dbReference type="InterPro" id="IPR036034">
    <property type="entry name" value="PDZ_sf"/>
</dbReference>
<organism evidence="2 3">
    <name type="scientific">Triparma laevis f. longispina</name>
    <dbReference type="NCBI Taxonomy" id="1714387"/>
    <lineage>
        <taxon>Eukaryota</taxon>
        <taxon>Sar</taxon>
        <taxon>Stramenopiles</taxon>
        <taxon>Ochrophyta</taxon>
        <taxon>Bolidophyceae</taxon>
        <taxon>Parmales</taxon>
        <taxon>Triparmaceae</taxon>
        <taxon>Triparma</taxon>
    </lineage>
</organism>
<reference evidence="3" key="1">
    <citation type="journal article" date="2023" name="Commun. Biol.">
        <title>Genome analysis of Parmales, the sister group of diatoms, reveals the evolutionary specialization of diatoms from phago-mixotrophs to photoautotrophs.</title>
        <authorList>
            <person name="Ban H."/>
            <person name="Sato S."/>
            <person name="Yoshikawa S."/>
            <person name="Yamada K."/>
            <person name="Nakamura Y."/>
            <person name="Ichinomiya M."/>
            <person name="Sato N."/>
            <person name="Blanc-Mathieu R."/>
            <person name="Endo H."/>
            <person name="Kuwata A."/>
            <person name="Ogata H."/>
        </authorList>
    </citation>
    <scope>NUCLEOTIDE SEQUENCE [LARGE SCALE GENOMIC DNA]</scope>
    <source>
        <strain evidence="3">NIES 3700</strain>
    </source>
</reference>
<name>A0A9W7CLA3_9STRA</name>
<dbReference type="AlphaFoldDB" id="A0A9W7CLA3"/>
<dbReference type="EMBL" id="BRXW01000115">
    <property type="protein sequence ID" value="GMI07903.1"/>
    <property type="molecule type" value="Genomic_DNA"/>
</dbReference>
<evidence type="ECO:0000313" key="3">
    <source>
        <dbReference type="Proteomes" id="UP001165122"/>
    </source>
</evidence>
<evidence type="ECO:0000313" key="2">
    <source>
        <dbReference type="EMBL" id="GMI07903.1"/>
    </source>
</evidence>
<accession>A0A9W7CLA3</accession>